<comment type="caution">
    <text evidence="1">The sequence shown here is derived from an EMBL/GenBank/DDBJ whole genome shotgun (WGS) entry which is preliminary data.</text>
</comment>
<gene>
    <name evidence="1" type="ORF">HJG63_010708</name>
</gene>
<dbReference type="EMBL" id="JACASE010000003">
    <property type="protein sequence ID" value="KAF6485553.1"/>
    <property type="molecule type" value="Genomic_DNA"/>
</dbReference>
<protein>
    <submittedName>
        <fullName evidence="1">Uncharacterized protein</fullName>
    </submittedName>
</protein>
<evidence type="ECO:0000313" key="1">
    <source>
        <dbReference type="EMBL" id="KAF6485553.1"/>
    </source>
</evidence>
<dbReference type="AlphaFoldDB" id="A0A7J8ILR8"/>
<reference evidence="1 2" key="1">
    <citation type="journal article" date="2020" name="Nature">
        <title>Six reference-quality genomes reveal evolution of bat adaptations.</title>
        <authorList>
            <person name="Jebb D."/>
            <person name="Huang Z."/>
            <person name="Pippel M."/>
            <person name="Hughes G.M."/>
            <person name="Lavrichenko K."/>
            <person name="Devanna P."/>
            <person name="Winkler S."/>
            <person name="Jermiin L.S."/>
            <person name="Skirmuntt E.C."/>
            <person name="Katzourakis A."/>
            <person name="Burkitt-Gray L."/>
            <person name="Ray D.A."/>
            <person name="Sullivan K.A.M."/>
            <person name="Roscito J.G."/>
            <person name="Kirilenko B.M."/>
            <person name="Davalos L.M."/>
            <person name="Corthals A.P."/>
            <person name="Power M.L."/>
            <person name="Jones G."/>
            <person name="Ransome R.D."/>
            <person name="Dechmann D.K.N."/>
            <person name="Locatelli A.G."/>
            <person name="Puechmaille S.J."/>
            <person name="Fedrigo O."/>
            <person name="Jarvis E.D."/>
            <person name="Hiller M."/>
            <person name="Vernes S.C."/>
            <person name="Myers E.W."/>
            <person name="Teeling E.C."/>
        </authorList>
    </citation>
    <scope>NUCLEOTIDE SEQUENCE [LARGE SCALE GENOMIC DNA]</scope>
    <source>
        <strain evidence="1">MRouAeg1</strain>
        <tissue evidence="1">Muscle</tissue>
    </source>
</reference>
<dbReference type="Proteomes" id="UP000593571">
    <property type="component" value="Unassembled WGS sequence"/>
</dbReference>
<organism evidence="1 2">
    <name type="scientific">Rousettus aegyptiacus</name>
    <name type="common">Egyptian fruit bat</name>
    <name type="synonym">Pteropus aegyptiacus</name>
    <dbReference type="NCBI Taxonomy" id="9407"/>
    <lineage>
        <taxon>Eukaryota</taxon>
        <taxon>Metazoa</taxon>
        <taxon>Chordata</taxon>
        <taxon>Craniata</taxon>
        <taxon>Vertebrata</taxon>
        <taxon>Euteleostomi</taxon>
        <taxon>Mammalia</taxon>
        <taxon>Eutheria</taxon>
        <taxon>Laurasiatheria</taxon>
        <taxon>Chiroptera</taxon>
        <taxon>Yinpterochiroptera</taxon>
        <taxon>Pteropodoidea</taxon>
        <taxon>Pteropodidae</taxon>
        <taxon>Rousettinae</taxon>
        <taxon>Rousettus</taxon>
    </lineage>
</organism>
<accession>A0A7J8ILR8</accession>
<name>A0A7J8ILR8_ROUAE</name>
<evidence type="ECO:0000313" key="2">
    <source>
        <dbReference type="Proteomes" id="UP000593571"/>
    </source>
</evidence>
<proteinExistence type="predicted"/>
<sequence length="144" mass="15888">MAGVTLCPRPHTDFLESTGLDLPDCRPLGPPTPSETRGYCLSLGTQHQPVRLCLPPGELRIRLPAAPPTKPHRLCSRFPFSTQAPAHSRVARYPGSCSSSTEGKTAQILVFTTCRTLEDATDTKFYSILGQRFPFVEIFYLDPL</sequence>
<keyword evidence="2" id="KW-1185">Reference proteome</keyword>